<organism evidence="2 3">
    <name type="scientific">Vanessa tameamea</name>
    <name type="common">Kamehameha butterfly</name>
    <dbReference type="NCBI Taxonomy" id="334116"/>
    <lineage>
        <taxon>Eukaryota</taxon>
        <taxon>Metazoa</taxon>
        <taxon>Ecdysozoa</taxon>
        <taxon>Arthropoda</taxon>
        <taxon>Hexapoda</taxon>
        <taxon>Insecta</taxon>
        <taxon>Pterygota</taxon>
        <taxon>Neoptera</taxon>
        <taxon>Endopterygota</taxon>
        <taxon>Lepidoptera</taxon>
        <taxon>Glossata</taxon>
        <taxon>Ditrysia</taxon>
        <taxon>Papilionoidea</taxon>
        <taxon>Nymphalidae</taxon>
        <taxon>Nymphalinae</taxon>
        <taxon>Vanessa</taxon>
    </lineage>
</organism>
<feature type="transmembrane region" description="Helical" evidence="1">
    <location>
        <begin position="93"/>
        <end position="118"/>
    </location>
</feature>
<dbReference type="AlphaFoldDB" id="A0A8B8I9S9"/>
<dbReference type="OMA" id="NFEFVNH"/>
<keyword evidence="2" id="KW-1185">Reference proteome</keyword>
<keyword evidence="1" id="KW-0472">Membrane</keyword>
<keyword evidence="1" id="KW-0812">Transmembrane</keyword>
<sequence length="182" mass="20608">MKCEIPELGRCCFCFPLRLGLLVWGYGKLIASVVLVTLMLFNLINDWHRFWGTVDVAFAIVYLTFIGSVAADVIFLVLFAVSAHKKNYKIMGVFSKFCLYMLALYVLGFVLSVVYGTYESHFLSFYIGFTLATICFSCIIIQMYIVILVRSEVLKLQRGTNFEFVNHGADAIINVKMDMNAA</sequence>
<dbReference type="OrthoDB" id="7461624at2759"/>
<evidence type="ECO:0000313" key="2">
    <source>
        <dbReference type="Proteomes" id="UP001652626"/>
    </source>
</evidence>
<accession>A0A8B8I9S9</accession>
<name>A0A8B8I9S9_VANTA</name>
<reference evidence="3" key="1">
    <citation type="submission" date="2025-08" db="UniProtKB">
        <authorList>
            <consortium name="RefSeq"/>
        </authorList>
    </citation>
    <scope>IDENTIFICATION</scope>
    <source>
        <tissue evidence="3">Whole body</tissue>
    </source>
</reference>
<feature type="transmembrane region" description="Helical" evidence="1">
    <location>
        <begin position="56"/>
        <end position="81"/>
    </location>
</feature>
<protein>
    <submittedName>
        <fullName evidence="3">Uncharacterized protein LOC113398437</fullName>
    </submittedName>
</protein>
<evidence type="ECO:0000313" key="3">
    <source>
        <dbReference type="RefSeq" id="XP_026492966.1"/>
    </source>
</evidence>
<gene>
    <name evidence="3" type="primary">LOC113398437</name>
</gene>
<dbReference type="GeneID" id="113398437"/>
<dbReference type="RefSeq" id="XP_026492966.1">
    <property type="nucleotide sequence ID" value="XM_026637181.2"/>
</dbReference>
<evidence type="ECO:0000256" key="1">
    <source>
        <dbReference type="SAM" id="Phobius"/>
    </source>
</evidence>
<dbReference type="Proteomes" id="UP001652626">
    <property type="component" value="Chromosome 15"/>
</dbReference>
<proteinExistence type="predicted"/>
<feature type="transmembrane region" description="Helical" evidence="1">
    <location>
        <begin position="124"/>
        <end position="149"/>
    </location>
</feature>
<keyword evidence="1" id="KW-1133">Transmembrane helix</keyword>
<feature type="transmembrane region" description="Helical" evidence="1">
    <location>
        <begin position="21"/>
        <end position="44"/>
    </location>
</feature>